<protein>
    <submittedName>
        <fullName evidence="2">Uncharacterized protein</fullName>
    </submittedName>
</protein>
<reference evidence="2 3" key="1">
    <citation type="journal article" date="2011" name="J. Bacteriol.">
        <title>Genome sequence of Haloplasma contractile, an unusual contractile bacterium from a deep-sea anoxic brine lake.</title>
        <authorList>
            <person name="Antunes A."/>
            <person name="Alam I."/>
            <person name="El Dorry H."/>
            <person name="Siam R."/>
            <person name="Robertson A."/>
            <person name="Bajic V.B."/>
            <person name="Stingl U."/>
        </authorList>
    </citation>
    <scope>NUCLEOTIDE SEQUENCE [LARGE SCALE GENOMIC DNA]</scope>
    <source>
        <strain evidence="2 3">SSD-17B</strain>
    </source>
</reference>
<evidence type="ECO:0000256" key="1">
    <source>
        <dbReference type="SAM" id="Phobius"/>
    </source>
</evidence>
<dbReference type="Proteomes" id="UP000005707">
    <property type="component" value="Unassembled WGS sequence"/>
</dbReference>
<name>U2FEY0_9MOLU</name>
<evidence type="ECO:0000313" key="2">
    <source>
        <dbReference type="EMBL" id="ERJ11490.1"/>
    </source>
</evidence>
<dbReference type="AlphaFoldDB" id="U2FEY0"/>
<accession>U2FEY0</accession>
<keyword evidence="1" id="KW-0812">Transmembrane</keyword>
<feature type="transmembrane region" description="Helical" evidence="1">
    <location>
        <begin position="21"/>
        <end position="39"/>
    </location>
</feature>
<gene>
    <name evidence="2" type="ORF">HLPCO_002402</name>
</gene>
<evidence type="ECO:0000313" key="3">
    <source>
        <dbReference type="Proteomes" id="UP000005707"/>
    </source>
</evidence>
<reference evidence="2 3" key="2">
    <citation type="journal article" date="2013" name="PLoS ONE">
        <title>INDIGO - INtegrated Data Warehouse of MIcrobial GenOmes with Examples from the Red Sea Extremophiles.</title>
        <authorList>
            <person name="Alam I."/>
            <person name="Antunes A."/>
            <person name="Kamau A.A."/>
            <person name="Ba Alawi W."/>
            <person name="Kalkatawi M."/>
            <person name="Stingl U."/>
            <person name="Bajic V.B."/>
        </authorList>
    </citation>
    <scope>NUCLEOTIDE SEQUENCE [LARGE SCALE GENOMIC DNA]</scope>
    <source>
        <strain evidence="2 3">SSD-17B</strain>
    </source>
</reference>
<organism evidence="2 3">
    <name type="scientific">Haloplasma contractile SSD-17B</name>
    <dbReference type="NCBI Taxonomy" id="1033810"/>
    <lineage>
        <taxon>Bacteria</taxon>
        <taxon>Bacillati</taxon>
        <taxon>Mycoplasmatota</taxon>
        <taxon>Mollicutes</taxon>
        <taxon>Haloplasmatales</taxon>
        <taxon>Haloplasmataceae</taxon>
        <taxon>Haloplasma</taxon>
    </lineage>
</organism>
<comment type="caution">
    <text evidence="2">The sequence shown here is derived from an EMBL/GenBank/DDBJ whole genome shotgun (WGS) entry which is preliminary data.</text>
</comment>
<proteinExistence type="predicted"/>
<dbReference type="InParanoid" id="U2FEY0"/>
<keyword evidence="1" id="KW-1133">Transmembrane helix</keyword>
<dbReference type="RefSeq" id="WP_008827048.1">
    <property type="nucleotide sequence ID" value="NZ_AFNU02000010.1"/>
</dbReference>
<dbReference type="EMBL" id="AFNU02000010">
    <property type="protein sequence ID" value="ERJ11490.1"/>
    <property type="molecule type" value="Genomic_DNA"/>
</dbReference>
<keyword evidence="3" id="KW-1185">Reference proteome</keyword>
<sequence length="309" mass="35133">MDKLKEILANIKSFYTNNKRLTISLSSILIVALIMIPIINSINKNEDTTETVSPITISYETDVVNTNGEFNNLELLHTFIEQVNNNEPALIRYVTDIDGKLNAVNLDYDGQFIKANRDNKCTFEDVEHNNPCVYEDRLAWKKEDGLINYYLVSGDDLEKILSVDLSITSNKDFYNSLYTIDYNKDVIITDNGQDIKNLDSLRTFLRSTNTYKENELNIVEITETGIVEVTTLHFDGRNIHVNNHMTSNDQINCHSVPDSESTSCIFNSNSLNISDDKIVYTLLNRYQSEVIVNIDLSKSEETTADAIAD</sequence>
<keyword evidence="1" id="KW-0472">Membrane</keyword>